<name>A0A645IYX3_9ZZZZ</name>
<gene>
    <name evidence="1" type="ORF">SDC9_203343</name>
</gene>
<evidence type="ECO:0000313" key="1">
    <source>
        <dbReference type="EMBL" id="MPN55659.1"/>
    </source>
</evidence>
<accession>A0A645IYX3</accession>
<reference evidence="1" key="1">
    <citation type="submission" date="2019-08" db="EMBL/GenBank/DDBJ databases">
        <authorList>
            <person name="Kucharzyk K."/>
            <person name="Murdoch R.W."/>
            <person name="Higgins S."/>
            <person name="Loffler F."/>
        </authorList>
    </citation>
    <scope>NUCLEOTIDE SEQUENCE</scope>
</reference>
<protein>
    <submittedName>
        <fullName evidence="1">Uncharacterized protein</fullName>
    </submittedName>
</protein>
<dbReference type="EMBL" id="VSSQ01125157">
    <property type="protein sequence ID" value="MPN55659.1"/>
    <property type="molecule type" value="Genomic_DNA"/>
</dbReference>
<proteinExistence type="predicted"/>
<sequence>MDKLRTADVDAMRRLLRQHTDWVRVVLSRDDDFLYVSAGEALDFLRRGFRLDRVFLNQTSCFGVDPSSAHEEFPIERRSVKVG</sequence>
<comment type="caution">
    <text evidence="1">The sequence shown here is derived from an EMBL/GenBank/DDBJ whole genome shotgun (WGS) entry which is preliminary data.</text>
</comment>
<dbReference type="AlphaFoldDB" id="A0A645IYX3"/>
<organism evidence="1">
    <name type="scientific">bioreactor metagenome</name>
    <dbReference type="NCBI Taxonomy" id="1076179"/>
    <lineage>
        <taxon>unclassified sequences</taxon>
        <taxon>metagenomes</taxon>
        <taxon>ecological metagenomes</taxon>
    </lineage>
</organism>